<dbReference type="PRINTS" id="PR00598">
    <property type="entry name" value="HTHMARR"/>
</dbReference>
<gene>
    <name evidence="3" type="ORF">IT882_01350</name>
</gene>
<dbReference type="InterPro" id="IPR036390">
    <property type="entry name" value="WH_DNA-bd_sf"/>
</dbReference>
<dbReference type="InterPro" id="IPR000835">
    <property type="entry name" value="HTH_MarR-typ"/>
</dbReference>
<evidence type="ECO:0000313" key="4">
    <source>
        <dbReference type="Proteomes" id="UP000594480"/>
    </source>
</evidence>
<dbReference type="KEGG" id="msf:IT882_01350"/>
<reference evidence="3 4" key="1">
    <citation type="submission" date="2020-11" db="EMBL/GenBank/DDBJ databases">
        <title>Amino acid is mineralized and recycled by bacteria in oceanic microbiome.</title>
        <authorList>
            <person name="Zheng L.Y."/>
        </authorList>
    </citation>
    <scope>NUCLEOTIDE SEQUENCE [LARGE SCALE GENOMIC DNA]</scope>
    <source>
        <strain evidence="3 4">A32-1</strain>
    </source>
</reference>
<feature type="domain" description="HTH marR-type" evidence="2">
    <location>
        <begin position="27"/>
        <end position="156"/>
    </location>
</feature>
<dbReference type="InterPro" id="IPR036388">
    <property type="entry name" value="WH-like_DNA-bd_sf"/>
</dbReference>
<dbReference type="GO" id="GO:0006950">
    <property type="term" value="P:response to stress"/>
    <property type="evidence" value="ECO:0007669"/>
    <property type="project" value="TreeGrafter"/>
</dbReference>
<feature type="region of interest" description="Disordered" evidence="1">
    <location>
        <begin position="1"/>
        <end position="24"/>
    </location>
</feature>
<evidence type="ECO:0000256" key="1">
    <source>
        <dbReference type="SAM" id="MobiDB-lite"/>
    </source>
</evidence>
<evidence type="ECO:0000259" key="2">
    <source>
        <dbReference type="PROSITE" id="PS50995"/>
    </source>
</evidence>
<dbReference type="Proteomes" id="UP000594480">
    <property type="component" value="Chromosome"/>
</dbReference>
<dbReference type="SUPFAM" id="SSF46785">
    <property type="entry name" value="Winged helix' DNA-binding domain"/>
    <property type="match status" value="1"/>
</dbReference>
<dbReference type="GO" id="GO:0003700">
    <property type="term" value="F:DNA-binding transcription factor activity"/>
    <property type="evidence" value="ECO:0007669"/>
    <property type="project" value="InterPro"/>
</dbReference>
<name>A0A7S8RHY3_9MICO</name>
<dbReference type="PROSITE" id="PS50995">
    <property type="entry name" value="HTH_MARR_2"/>
    <property type="match status" value="1"/>
</dbReference>
<accession>A0A7S8RHY3</accession>
<dbReference type="RefSeq" id="WP_195692848.1">
    <property type="nucleotide sequence ID" value="NZ_CP064760.1"/>
</dbReference>
<dbReference type="PANTHER" id="PTHR33164:SF106">
    <property type="entry name" value="TRANSCRIPTIONAL REGULATORY PROTEIN"/>
    <property type="match status" value="1"/>
</dbReference>
<keyword evidence="4" id="KW-1185">Reference proteome</keyword>
<dbReference type="InterPro" id="IPR039422">
    <property type="entry name" value="MarR/SlyA-like"/>
</dbReference>
<dbReference type="Pfam" id="PF01047">
    <property type="entry name" value="MarR"/>
    <property type="match status" value="1"/>
</dbReference>
<organism evidence="3 4">
    <name type="scientific">Microbacterium schleiferi</name>
    <dbReference type="NCBI Taxonomy" id="69362"/>
    <lineage>
        <taxon>Bacteria</taxon>
        <taxon>Bacillati</taxon>
        <taxon>Actinomycetota</taxon>
        <taxon>Actinomycetes</taxon>
        <taxon>Micrococcales</taxon>
        <taxon>Microbacteriaceae</taxon>
        <taxon>Microbacterium</taxon>
    </lineage>
</organism>
<dbReference type="PANTHER" id="PTHR33164">
    <property type="entry name" value="TRANSCRIPTIONAL REGULATOR, MARR FAMILY"/>
    <property type="match status" value="1"/>
</dbReference>
<dbReference type="AlphaFoldDB" id="A0A7S8RHY3"/>
<sequence length="166" mass="17936">MDTDQPVVPREDLPAGTGHPGPPVHRATQLLRDLVDATDLFRESLQDDLSVNATDLAAMQHLLTTGPTAPTGLARRLGISTTATTTAIDRLVDLGHVTREPHPSDRRSILVVPSDTSRARAFDLLVPLLADLETVLAGFSDEEQAAITAYLERAAAVYRSHAERDQ</sequence>
<protein>
    <submittedName>
        <fullName evidence="3">MarR family transcriptional regulator</fullName>
    </submittedName>
</protein>
<dbReference type="EMBL" id="CP064760">
    <property type="protein sequence ID" value="QPE04821.1"/>
    <property type="molecule type" value="Genomic_DNA"/>
</dbReference>
<evidence type="ECO:0000313" key="3">
    <source>
        <dbReference type="EMBL" id="QPE04821.1"/>
    </source>
</evidence>
<dbReference type="Gene3D" id="1.10.10.10">
    <property type="entry name" value="Winged helix-like DNA-binding domain superfamily/Winged helix DNA-binding domain"/>
    <property type="match status" value="1"/>
</dbReference>
<proteinExistence type="predicted"/>
<dbReference type="SMART" id="SM00347">
    <property type="entry name" value="HTH_MARR"/>
    <property type="match status" value="1"/>
</dbReference>